<proteinExistence type="predicted"/>
<sequence length="31" mass="3537">MRVLAIDCETFLIQRDRPYPIVVCVSWAQGG</sequence>
<evidence type="ECO:0000313" key="1">
    <source>
        <dbReference type="EMBL" id="KKK75649.1"/>
    </source>
</evidence>
<organism evidence="1">
    <name type="scientific">marine sediment metagenome</name>
    <dbReference type="NCBI Taxonomy" id="412755"/>
    <lineage>
        <taxon>unclassified sequences</taxon>
        <taxon>metagenomes</taxon>
        <taxon>ecological metagenomes</taxon>
    </lineage>
</organism>
<feature type="non-terminal residue" evidence="1">
    <location>
        <position position="31"/>
    </location>
</feature>
<comment type="caution">
    <text evidence="1">The sequence shown here is derived from an EMBL/GenBank/DDBJ whole genome shotgun (WGS) entry which is preliminary data.</text>
</comment>
<accession>A0A0F9AAW2</accession>
<protein>
    <submittedName>
        <fullName evidence="1">Uncharacterized protein</fullName>
    </submittedName>
</protein>
<reference evidence="1" key="1">
    <citation type="journal article" date="2015" name="Nature">
        <title>Complex archaea that bridge the gap between prokaryotes and eukaryotes.</title>
        <authorList>
            <person name="Spang A."/>
            <person name="Saw J.H."/>
            <person name="Jorgensen S.L."/>
            <person name="Zaremba-Niedzwiedzka K."/>
            <person name="Martijn J."/>
            <person name="Lind A.E."/>
            <person name="van Eijk R."/>
            <person name="Schleper C."/>
            <person name="Guy L."/>
            <person name="Ettema T.J."/>
        </authorList>
    </citation>
    <scope>NUCLEOTIDE SEQUENCE</scope>
</reference>
<name>A0A0F9AAW2_9ZZZZ</name>
<gene>
    <name evidence="1" type="ORF">LCGC14_2871580</name>
</gene>
<dbReference type="EMBL" id="LAZR01055766">
    <property type="protein sequence ID" value="KKK75649.1"/>
    <property type="molecule type" value="Genomic_DNA"/>
</dbReference>
<dbReference type="AlphaFoldDB" id="A0A0F9AAW2"/>